<gene>
    <name evidence="2" type="ORF">GTP41_18595</name>
</gene>
<dbReference type="AlphaFoldDB" id="A0A6N9HN30"/>
<dbReference type="InterPro" id="IPR011990">
    <property type="entry name" value="TPR-like_helical_dom_sf"/>
</dbReference>
<keyword evidence="3" id="KW-1185">Reference proteome</keyword>
<name>A0A6N9HN30_9BURK</name>
<dbReference type="EMBL" id="WWCJ01000014">
    <property type="protein sequence ID" value="MYN04105.1"/>
    <property type="molecule type" value="Genomic_DNA"/>
</dbReference>
<dbReference type="RefSeq" id="WP_161027074.1">
    <property type="nucleotide sequence ID" value="NZ_WWCJ01000014.1"/>
</dbReference>
<sequence length="269" mass="27349">MRTTMVLACAGALAACSWPVTPPAPDPVVAAPSAPALRALAEQGRYGAAIALLEAQAAGGGGRPSAALLGDLGYAYYLDGRLLPAVAALERACLMEPGNALAWERLAALLEAGGETGRALAAMRHARTLRELAAAPAPADTAAAAQEAGALWPVDMARVEVRQVGAGLVAVARVEARPAAATAPAGGQRLEVSNGNGVRGMAAAVARRLRAEGMQVVRLTNTLPFNVAETRVEVGGSGSAQLRIVLGRDLAPAMPEIKKPPAVSRRQAP</sequence>
<feature type="domain" description="LytR/CpsA/Psr regulator C-terminal" evidence="1">
    <location>
        <begin position="189"/>
        <end position="243"/>
    </location>
</feature>
<protein>
    <recommendedName>
        <fullName evidence="1">LytR/CpsA/Psr regulator C-terminal domain-containing protein</fullName>
    </recommendedName>
</protein>
<dbReference type="SUPFAM" id="SSF48452">
    <property type="entry name" value="TPR-like"/>
    <property type="match status" value="1"/>
</dbReference>
<dbReference type="Pfam" id="PF13399">
    <property type="entry name" value="LytR_C"/>
    <property type="match status" value="1"/>
</dbReference>
<accession>A0A6N9HN30</accession>
<dbReference type="InterPro" id="IPR027381">
    <property type="entry name" value="LytR/CpsA/Psr_C"/>
</dbReference>
<evidence type="ECO:0000313" key="2">
    <source>
        <dbReference type="EMBL" id="MYN04105.1"/>
    </source>
</evidence>
<reference evidence="2 3" key="1">
    <citation type="submission" date="2019-12" db="EMBL/GenBank/DDBJ databases">
        <title>Novel species isolated from a subtropical stream in China.</title>
        <authorList>
            <person name="Lu H."/>
        </authorList>
    </citation>
    <scope>NUCLEOTIDE SEQUENCE [LARGE SCALE GENOMIC DNA]</scope>
    <source>
        <strain evidence="2 3">DS3</strain>
    </source>
</reference>
<dbReference type="Gene3D" id="3.30.70.2390">
    <property type="match status" value="1"/>
</dbReference>
<dbReference type="PROSITE" id="PS51257">
    <property type="entry name" value="PROKAR_LIPOPROTEIN"/>
    <property type="match status" value="1"/>
</dbReference>
<evidence type="ECO:0000259" key="1">
    <source>
        <dbReference type="Pfam" id="PF13399"/>
    </source>
</evidence>
<comment type="caution">
    <text evidence="2">The sequence shown here is derived from an EMBL/GenBank/DDBJ whole genome shotgun (WGS) entry which is preliminary data.</text>
</comment>
<dbReference type="Gene3D" id="1.25.40.10">
    <property type="entry name" value="Tetratricopeptide repeat domain"/>
    <property type="match status" value="1"/>
</dbReference>
<organism evidence="2 3">
    <name type="scientific">Pseudoduganella guangdongensis</name>
    <dbReference type="NCBI Taxonomy" id="2692179"/>
    <lineage>
        <taxon>Bacteria</taxon>
        <taxon>Pseudomonadati</taxon>
        <taxon>Pseudomonadota</taxon>
        <taxon>Betaproteobacteria</taxon>
        <taxon>Burkholderiales</taxon>
        <taxon>Oxalobacteraceae</taxon>
        <taxon>Telluria group</taxon>
        <taxon>Pseudoduganella</taxon>
    </lineage>
</organism>
<dbReference type="Proteomes" id="UP000448575">
    <property type="component" value="Unassembled WGS sequence"/>
</dbReference>
<evidence type="ECO:0000313" key="3">
    <source>
        <dbReference type="Proteomes" id="UP000448575"/>
    </source>
</evidence>
<proteinExistence type="predicted"/>